<proteinExistence type="predicted"/>
<keyword evidence="1" id="KW-1185">Reference proteome</keyword>
<dbReference type="Proteomes" id="UP000887540">
    <property type="component" value="Unplaced"/>
</dbReference>
<sequence length="105" mass="12096">MHHLEATARRINFDGSRLINICGGFSIRIEGKKTIVITESHKKELQKNTWVKSKRVYKNELNCFVVYRGHEESCNSMTVEAYLNGVSQAQDMLENEIATFRGIVY</sequence>
<reference evidence="2" key="1">
    <citation type="submission" date="2022-11" db="UniProtKB">
        <authorList>
            <consortium name="WormBaseParasite"/>
        </authorList>
    </citation>
    <scope>IDENTIFICATION</scope>
</reference>
<evidence type="ECO:0000313" key="2">
    <source>
        <dbReference type="WBParaSite" id="ACRNAN_Path_1506.g5870.t1"/>
    </source>
</evidence>
<organism evidence="1 2">
    <name type="scientific">Acrobeloides nanus</name>
    <dbReference type="NCBI Taxonomy" id="290746"/>
    <lineage>
        <taxon>Eukaryota</taxon>
        <taxon>Metazoa</taxon>
        <taxon>Ecdysozoa</taxon>
        <taxon>Nematoda</taxon>
        <taxon>Chromadorea</taxon>
        <taxon>Rhabditida</taxon>
        <taxon>Tylenchina</taxon>
        <taxon>Cephalobomorpha</taxon>
        <taxon>Cephaloboidea</taxon>
        <taxon>Cephalobidae</taxon>
        <taxon>Acrobeloides</taxon>
    </lineage>
</organism>
<dbReference type="AlphaFoldDB" id="A0A914C1C4"/>
<name>A0A914C1C4_9BILA</name>
<protein>
    <submittedName>
        <fullName evidence="2">Uncharacterized protein</fullName>
    </submittedName>
</protein>
<evidence type="ECO:0000313" key="1">
    <source>
        <dbReference type="Proteomes" id="UP000887540"/>
    </source>
</evidence>
<accession>A0A914C1C4</accession>
<dbReference type="WBParaSite" id="ACRNAN_Path_1506.g5870.t1">
    <property type="protein sequence ID" value="ACRNAN_Path_1506.g5870.t1"/>
    <property type="gene ID" value="ACRNAN_Path_1506.g5870"/>
</dbReference>